<dbReference type="EC" id="3.5.1.4" evidence="3"/>
<comment type="similarity">
    <text evidence="2">Belongs to the amidase family.</text>
</comment>
<organism evidence="8 9">
    <name type="scientific">Penicillium alfredii</name>
    <dbReference type="NCBI Taxonomy" id="1506179"/>
    <lineage>
        <taxon>Eukaryota</taxon>
        <taxon>Fungi</taxon>
        <taxon>Dikarya</taxon>
        <taxon>Ascomycota</taxon>
        <taxon>Pezizomycotina</taxon>
        <taxon>Eurotiomycetes</taxon>
        <taxon>Eurotiomycetidae</taxon>
        <taxon>Eurotiales</taxon>
        <taxon>Aspergillaceae</taxon>
        <taxon>Penicillium</taxon>
    </lineage>
</organism>
<dbReference type="InterPro" id="IPR036928">
    <property type="entry name" value="AS_sf"/>
</dbReference>
<dbReference type="PANTHER" id="PTHR46072">
    <property type="entry name" value="AMIDASE-RELATED-RELATED"/>
    <property type="match status" value="1"/>
</dbReference>
<feature type="active site" description="Charge relay system" evidence="5">
    <location>
        <position position="113"/>
    </location>
</feature>
<dbReference type="Gene3D" id="3.90.1300.10">
    <property type="entry name" value="Amidase signature (AS) domain"/>
    <property type="match status" value="1"/>
</dbReference>
<protein>
    <recommendedName>
        <fullName evidence="3">amidase</fullName>
        <ecNumber evidence="3">3.5.1.4</ecNumber>
    </recommendedName>
</protein>
<dbReference type="Pfam" id="PF01425">
    <property type="entry name" value="Amidase"/>
    <property type="match status" value="1"/>
</dbReference>
<dbReference type="GeneID" id="81395477"/>
<name>A0A9W9FA48_9EURO</name>
<dbReference type="PANTHER" id="PTHR46072:SF10">
    <property type="entry name" value="ACETAMIDASE"/>
    <property type="match status" value="1"/>
</dbReference>
<keyword evidence="4" id="KW-0378">Hydrolase</keyword>
<reference evidence="8" key="2">
    <citation type="journal article" date="2023" name="IMA Fungus">
        <title>Comparative genomic study of the Penicillium genus elucidates a diverse pangenome and 15 lateral gene transfer events.</title>
        <authorList>
            <person name="Petersen C."/>
            <person name="Sorensen T."/>
            <person name="Nielsen M.R."/>
            <person name="Sondergaard T.E."/>
            <person name="Sorensen J.L."/>
            <person name="Fitzpatrick D.A."/>
            <person name="Frisvad J.C."/>
            <person name="Nielsen K.L."/>
        </authorList>
    </citation>
    <scope>NUCLEOTIDE SEQUENCE</scope>
    <source>
        <strain evidence="8">IBT 34128</strain>
    </source>
</reference>
<dbReference type="EMBL" id="JAPMSZ010000007">
    <property type="protein sequence ID" value="KAJ5096371.1"/>
    <property type="molecule type" value="Genomic_DNA"/>
</dbReference>
<evidence type="ECO:0000313" key="9">
    <source>
        <dbReference type="Proteomes" id="UP001141434"/>
    </source>
</evidence>
<reference evidence="8" key="1">
    <citation type="submission" date="2022-11" db="EMBL/GenBank/DDBJ databases">
        <authorList>
            <person name="Petersen C."/>
        </authorList>
    </citation>
    <scope>NUCLEOTIDE SEQUENCE</scope>
    <source>
        <strain evidence="8">IBT 34128</strain>
    </source>
</reference>
<evidence type="ECO:0000256" key="4">
    <source>
        <dbReference type="ARBA" id="ARBA00022801"/>
    </source>
</evidence>
<dbReference type="Proteomes" id="UP001141434">
    <property type="component" value="Unassembled WGS sequence"/>
</dbReference>
<evidence type="ECO:0000256" key="5">
    <source>
        <dbReference type="PIRSR" id="PIRSR001221-1"/>
    </source>
</evidence>
<dbReference type="GO" id="GO:0004040">
    <property type="term" value="F:amidase activity"/>
    <property type="evidence" value="ECO:0007669"/>
    <property type="project" value="UniProtKB-EC"/>
</dbReference>
<feature type="binding site" evidence="6">
    <location>
        <position position="188"/>
    </location>
    <ligand>
        <name>substrate</name>
    </ligand>
</feature>
<accession>A0A9W9FA48</accession>
<dbReference type="InterPro" id="IPR023631">
    <property type="entry name" value="Amidase_dom"/>
</dbReference>
<feature type="active site" description="Charge relay system" evidence="5">
    <location>
        <position position="188"/>
    </location>
</feature>
<evidence type="ECO:0000313" key="8">
    <source>
        <dbReference type="EMBL" id="KAJ5096371.1"/>
    </source>
</evidence>
<feature type="binding site" evidence="6">
    <location>
        <position position="162"/>
    </location>
    <ligand>
        <name>substrate</name>
    </ligand>
</feature>
<dbReference type="FunFam" id="3.90.1300.10:FF:000003">
    <property type="entry name" value="Amidase signature enzyme"/>
    <property type="match status" value="1"/>
</dbReference>
<gene>
    <name evidence="8" type="ORF">NUU61_005727</name>
</gene>
<sequence length="579" mass="63653">MFPPFDYFSYRRVRNQKQQERTARFALLPFDYHIHITASDKEIINKPIQDLVQGIQSSALSPVDVLRIYGKVAVQAQKRTNCITEILLPEAESWAKSEVNLKGPLAGIPISLKDSVQVKGFDTTLGYSALAGNPATEDGPMTKLLKDAGAVPYAKTALPITLLSFESANGLWGPCRNPHVPAYSPGGSTGGEGALLALGGRIGIGSDVAGSVRVPAAWSGIYSLRCSTGRWPKVGVNTSMPGQEGIPSVFSPMARTLNDLTYFTRAIIGMQPWKYDYSVHPISWREELEVEAQTKSLRIGLMSSDGVVPPTPAIERAVSTTVAALTEAGHTVTEISPPANANPFTGLNLASQLLNSDGCHHFESKLRSFEPSDPGANQLSRIAHLPRPLRYLYYLYVRYIRRDTVLATLIRDFGPKSSAELWPLVAQREAFRATWHKWWDAEPQRFDFILCPVNATPALPHKAMHDAVSSCGYTFLWNLLDYSAGVLPVGHVDSIRDALVAPYKSVLKRLGCDHAIARGAWKHYDSAKMAGLPTAVQVVGRRWHEEQVLGYMVVVEKALAQYRDPLTGESSQYTLLELD</sequence>
<dbReference type="RefSeq" id="XP_056511922.1">
    <property type="nucleotide sequence ID" value="XM_056656309.1"/>
</dbReference>
<comment type="caution">
    <text evidence="8">The sequence shown here is derived from an EMBL/GenBank/DDBJ whole genome shotgun (WGS) entry which is preliminary data.</text>
</comment>
<feature type="active site" description="Acyl-ester intermediate" evidence="5">
    <location>
        <position position="211"/>
    </location>
</feature>
<evidence type="ECO:0000256" key="6">
    <source>
        <dbReference type="PIRSR" id="PIRSR001221-2"/>
    </source>
</evidence>
<evidence type="ECO:0000256" key="2">
    <source>
        <dbReference type="ARBA" id="ARBA00009199"/>
    </source>
</evidence>
<proteinExistence type="inferred from homology"/>
<evidence type="ECO:0000259" key="7">
    <source>
        <dbReference type="Pfam" id="PF01425"/>
    </source>
</evidence>
<comment type="catalytic activity">
    <reaction evidence="1">
        <text>a monocarboxylic acid amide + H2O = a monocarboxylate + NH4(+)</text>
        <dbReference type="Rhea" id="RHEA:12020"/>
        <dbReference type="ChEBI" id="CHEBI:15377"/>
        <dbReference type="ChEBI" id="CHEBI:28938"/>
        <dbReference type="ChEBI" id="CHEBI:35757"/>
        <dbReference type="ChEBI" id="CHEBI:83628"/>
        <dbReference type="EC" id="3.5.1.4"/>
    </reaction>
</comment>
<dbReference type="OrthoDB" id="6428749at2759"/>
<dbReference type="SUPFAM" id="SSF75304">
    <property type="entry name" value="Amidase signature (AS) enzymes"/>
    <property type="match status" value="1"/>
</dbReference>
<feature type="binding site" evidence="6">
    <location>
        <begin position="208"/>
        <end position="211"/>
    </location>
    <ligand>
        <name>substrate</name>
    </ligand>
</feature>
<dbReference type="PIRSF" id="PIRSF001221">
    <property type="entry name" value="Amidase_fungi"/>
    <property type="match status" value="1"/>
</dbReference>
<evidence type="ECO:0000256" key="1">
    <source>
        <dbReference type="ARBA" id="ARBA00001311"/>
    </source>
</evidence>
<keyword evidence="9" id="KW-1185">Reference proteome</keyword>
<dbReference type="AlphaFoldDB" id="A0A9W9FA48"/>
<evidence type="ECO:0000256" key="3">
    <source>
        <dbReference type="ARBA" id="ARBA00012922"/>
    </source>
</evidence>
<feature type="domain" description="Amidase" evidence="7">
    <location>
        <begin position="66"/>
        <end position="549"/>
    </location>
</feature>